<evidence type="ECO:0000256" key="5">
    <source>
        <dbReference type="ARBA" id="ARBA00022759"/>
    </source>
</evidence>
<protein>
    <submittedName>
        <fullName evidence="8">Replication endonuclease</fullName>
    </submittedName>
</protein>
<accession>A0A7X2HR28</accession>
<evidence type="ECO:0000259" key="7">
    <source>
        <dbReference type="Pfam" id="PF05840"/>
    </source>
</evidence>
<keyword evidence="6" id="KW-0378">Hydrolase</keyword>
<keyword evidence="5 8" id="KW-0255">Endonuclease</keyword>
<keyword evidence="4" id="KW-0540">Nuclease</keyword>
<evidence type="ECO:0000256" key="3">
    <source>
        <dbReference type="ARBA" id="ARBA00022705"/>
    </source>
</evidence>
<evidence type="ECO:0000256" key="1">
    <source>
        <dbReference type="ARBA" id="ARBA00003293"/>
    </source>
</evidence>
<comment type="function">
    <text evidence="1">Possible endonuclease which induces a single-strand cut and initiates DNA replication.</text>
</comment>
<evidence type="ECO:0000256" key="4">
    <source>
        <dbReference type="ARBA" id="ARBA00022722"/>
    </source>
</evidence>
<feature type="domain" description="Replication gene A protein-like" evidence="7">
    <location>
        <begin position="124"/>
        <end position="374"/>
    </location>
</feature>
<dbReference type="EMBL" id="WJYN01000010">
    <property type="protein sequence ID" value="MRT01131.1"/>
    <property type="molecule type" value="Genomic_DNA"/>
</dbReference>
<dbReference type="InterPro" id="IPR008766">
    <property type="entry name" value="Replication_gene_A-like"/>
</dbReference>
<dbReference type="GO" id="GO:0004519">
    <property type="term" value="F:endonuclease activity"/>
    <property type="evidence" value="ECO:0007669"/>
    <property type="project" value="UniProtKB-KW"/>
</dbReference>
<keyword evidence="3" id="KW-0235">DNA replication</keyword>
<organism evidence="8 9">
    <name type="scientific">Ralstonia pickettii</name>
    <name type="common">Burkholderia pickettii</name>
    <dbReference type="NCBI Taxonomy" id="329"/>
    <lineage>
        <taxon>Bacteria</taxon>
        <taxon>Pseudomonadati</taxon>
        <taxon>Pseudomonadota</taxon>
        <taxon>Betaproteobacteria</taxon>
        <taxon>Burkholderiales</taxon>
        <taxon>Burkholderiaceae</taxon>
        <taxon>Ralstonia</taxon>
    </lineage>
</organism>
<comment type="caution">
    <text evidence="8">The sequence shown here is derived from an EMBL/GenBank/DDBJ whole genome shotgun (WGS) entry which is preliminary data.</text>
</comment>
<dbReference type="GO" id="GO:0016787">
    <property type="term" value="F:hydrolase activity"/>
    <property type="evidence" value="ECO:0007669"/>
    <property type="project" value="UniProtKB-KW"/>
</dbReference>
<evidence type="ECO:0000313" key="9">
    <source>
        <dbReference type="Proteomes" id="UP000441032"/>
    </source>
</evidence>
<sequence length="578" mass="64958">MPLQRLSSDATWADGLVEGLPPRWRSRFLKSWRNTRGGDVSDDAPAERRREGNAALLEAIDRMEAVRLPLDANDVDLRERAAQVAVMCQSIGKSFPTEAERRAALVRICKDYGVDAPGKKCDDAPAVARMTCELWWRGKLRRLHARQFEGAAIGLGYVNAARDLYVSEESLNRRAQQVKRNADLMDSVEMENDEGYRATLAELASKGVADRAIRRAELMTRIAGFEVIARDLGHAGEFITVTCPSRMHKFTKTKHGKVIPNRKYDGTTPGEARAYLSEMWAKLRAWLDRRGVKLYGFRIAEPNHDGTPHWHLLVFMEPGKQGLVRKGFREYALRDSGDEAGAQQHRCRFVSIDWSRGSAAGYIAKYVSKNIDGYRVEKDLYGNDCMTASRRVDAWAATWRIRQFQQVGGPPIGVWRELRRVPELPKGAPDFLVKAHAAVNRTANVETGEVKSASFAAYVRAQGGVLVKRADLAIHLNREETDDKTRYGEQAAPRVVGVECAGWETYRDGIVPNKRRLVHWFVESVRHAWTVVSRHAGRAAAGAWTRVNNCTQRVAAVIPPCEIDHAWISQYEKAAGWT</sequence>
<reference evidence="8 9" key="1">
    <citation type="submission" date="2019-11" db="EMBL/GenBank/DDBJ databases">
        <title>Phenotypic characterization of an OXA-22 and OXA-60 co-producing Ralstonia pickettii clinical strain.</title>
        <authorList>
            <person name="He F."/>
        </authorList>
    </citation>
    <scope>NUCLEOTIDE SEQUENCE [LARGE SCALE GENOMIC DNA]</scope>
    <source>
        <strain evidence="8 9">PSLESD1</strain>
    </source>
</reference>
<dbReference type="AlphaFoldDB" id="A0A7X2HR28"/>
<dbReference type="Pfam" id="PF05840">
    <property type="entry name" value="Phage_GPA"/>
    <property type="match status" value="1"/>
</dbReference>
<evidence type="ECO:0000256" key="2">
    <source>
        <dbReference type="ARBA" id="ARBA00009260"/>
    </source>
</evidence>
<evidence type="ECO:0000313" key="8">
    <source>
        <dbReference type="EMBL" id="MRT01131.1"/>
    </source>
</evidence>
<comment type="similarity">
    <text evidence="2">Belongs to the phage GPA family.</text>
</comment>
<proteinExistence type="inferred from homology"/>
<evidence type="ECO:0000256" key="6">
    <source>
        <dbReference type="ARBA" id="ARBA00022801"/>
    </source>
</evidence>
<gene>
    <name evidence="8" type="ORF">GJQ57_21010</name>
</gene>
<dbReference type="RefSeq" id="WP_154208473.1">
    <property type="nucleotide sequence ID" value="NZ_WJYN01000010.1"/>
</dbReference>
<dbReference type="Proteomes" id="UP000441032">
    <property type="component" value="Unassembled WGS sequence"/>
</dbReference>
<dbReference type="GO" id="GO:0006260">
    <property type="term" value="P:DNA replication"/>
    <property type="evidence" value="ECO:0007669"/>
    <property type="project" value="UniProtKB-KW"/>
</dbReference>
<name>A0A7X2HR28_RALPI</name>